<accession>A0AAE0AGP3</accession>
<keyword evidence="2" id="KW-1185">Reference proteome</keyword>
<gene>
    <name evidence="1" type="ORF">Dsin_017618</name>
</gene>
<protein>
    <submittedName>
        <fullName evidence="1">Uncharacterized protein</fullName>
    </submittedName>
</protein>
<dbReference type="EMBL" id="JANJYJ010000005">
    <property type="protein sequence ID" value="KAK3212912.1"/>
    <property type="molecule type" value="Genomic_DNA"/>
</dbReference>
<sequence>MGIKIWTSSSMKTIQLGQSNSPNNTSSRWRMIWNKFIKREKKKVFQSTGTWKASYDPYEYSQNFDHGMGWTEPDNLYRSFSARYANPSRILPNNLMDC</sequence>
<dbReference type="PANTHER" id="PTHR33168">
    <property type="entry name" value="STRESS INDUCED PROTEIN-RELATED"/>
    <property type="match status" value="1"/>
</dbReference>
<organism evidence="1 2">
    <name type="scientific">Dipteronia sinensis</name>
    <dbReference type="NCBI Taxonomy" id="43782"/>
    <lineage>
        <taxon>Eukaryota</taxon>
        <taxon>Viridiplantae</taxon>
        <taxon>Streptophyta</taxon>
        <taxon>Embryophyta</taxon>
        <taxon>Tracheophyta</taxon>
        <taxon>Spermatophyta</taxon>
        <taxon>Magnoliopsida</taxon>
        <taxon>eudicotyledons</taxon>
        <taxon>Gunneridae</taxon>
        <taxon>Pentapetalae</taxon>
        <taxon>rosids</taxon>
        <taxon>malvids</taxon>
        <taxon>Sapindales</taxon>
        <taxon>Sapindaceae</taxon>
        <taxon>Hippocastanoideae</taxon>
        <taxon>Acereae</taxon>
        <taxon>Dipteronia</taxon>
    </lineage>
</organism>
<reference evidence="1" key="1">
    <citation type="journal article" date="2023" name="Plant J.">
        <title>Genome sequences and population genomics provide insights into the demographic history, inbreeding, and mutation load of two 'living fossil' tree species of Dipteronia.</title>
        <authorList>
            <person name="Feng Y."/>
            <person name="Comes H.P."/>
            <person name="Chen J."/>
            <person name="Zhu S."/>
            <person name="Lu R."/>
            <person name="Zhang X."/>
            <person name="Li P."/>
            <person name="Qiu J."/>
            <person name="Olsen K.M."/>
            <person name="Qiu Y."/>
        </authorList>
    </citation>
    <scope>NUCLEOTIDE SEQUENCE</scope>
    <source>
        <strain evidence="1">NBL</strain>
    </source>
</reference>
<dbReference type="Proteomes" id="UP001281410">
    <property type="component" value="Unassembled WGS sequence"/>
</dbReference>
<evidence type="ECO:0000313" key="2">
    <source>
        <dbReference type="Proteomes" id="UP001281410"/>
    </source>
</evidence>
<proteinExistence type="predicted"/>
<dbReference type="AlphaFoldDB" id="A0AAE0AGP3"/>
<name>A0AAE0AGP3_9ROSI</name>
<comment type="caution">
    <text evidence="1">The sequence shown here is derived from an EMBL/GenBank/DDBJ whole genome shotgun (WGS) entry which is preliminary data.</text>
</comment>
<evidence type="ECO:0000313" key="1">
    <source>
        <dbReference type="EMBL" id="KAK3212912.1"/>
    </source>
</evidence>